<evidence type="ECO:0000313" key="2">
    <source>
        <dbReference type="Proteomes" id="UP000673434"/>
    </source>
</evidence>
<proteinExistence type="predicted"/>
<dbReference type="Proteomes" id="UP000673434">
    <property type="component" value="Unassembled WGS sequence"/>
</dbReference>
<dbReference type="RefSeq" id="WP_064349171.1">
    <property type="nucleotide sequence ID" value="NZ_CAYAEA010000004.1"/>
</dbReference>
<organism evidence="1 2">
    <name type="scientific">Klebsiella oxytoca</name>
    <dbReference type="NCBI Taxonomy" id="571"/>
    <lineage>
        <taxon>Bacteria</taxon>
        <taxon>Pseudomonadati</taxon>
        <taxon>Pseudomonadota</taxon>
        <taxon>Gammaproteobacteria</taxon>
        <taxon>Enterobacterales</taxon>
        <taxon>Enterobacteriaceae</taxon>
        <taxon>Klebsiella/Raoultella group</taxon>
        <taxon>Klebsiella</taxon>
    </lineage>
</organism>
<name>A0AAP2FIC0_KLEOX</name>
<dbReference type="InterPro" id="IPR013788">
    <property type="entry name" value="Hemocyanin/hexamerin"/>
</dbReference>
<comment type="caution">
    <text evidence="1">The sequence shown here is derived from an EMBL/GenBank/DDBJ whole genome shotgun (WGS) entry which is preliminary data.</text>
</comment>
<dbReference type="AlphaFoldDB" id="A0AAP2FIC0"/>
<dbReference type="EMBL" id="JAGKON010000004">
    <property type="protein sequence ID" value="MBQ0599023.1"/>
    <property type="molecule type" value="Genomic_DNA"/>
</dbReference>
<gene>
    <name evidence="1" type="ORF">J7S78_04320</name>
</gene>
<evidence type="ECO:0000313" key="1">
    <source>
        <dbReference type="EMBL" id="MBQ0599023.1"/>
    </source>
</evidence>
<accession>A0AAP2FIC0</accession>
<protein>
    <submittedName>
        <fullName evidence="1">Uncharacterized protein</fullName>
    </submittedName>
</protein>
<reference evidence="1 2" key="1">
    <citation type="submission" date="2021-03" db="EMBL/GenBank/DDBJ databases">
        <authorList>
            <person name="Stanton E."/>
        </authorList>
    </citation>
    <scope>NUCLEOTIDE SEQUENCE [LARGE SCALE GENOMIC DNA]</scope>
    <source>
        <strain evidence="1 2">2020EL-00037</strain>
    </source>
</reference>
<keyword evidence="2" id="KW-1185">Reference proteome</keyword>
<sequence>MSKSNDKSIKIMSLLEQGVKLKDAKKSLISDEQEWYRVSKKIYDLHISKEKKERKSLEKESNVIFTKNDDAEAIIELNNQLSEYALALPNKATMTDFRQLKKIAESNPVDEKALIKIIESIIMTTKSRAHMQKGRFEHYSIFKNLSNLTEAATLCYYRKNYQSAFLTLVPVIEGALLRWINYNSNESKPEFDSLRKFFRSGHLRQPCPGNPLFYDIFSKVADKIINEHLYKPSNRGDAYSNFNRHLAVHLLSDNTFATKDNCVRLFLLLDIMSELYYYETHCRDPLFYLEAKDVMPTIALYEQIIFSNLLGNTPEKILLSQ</sequence>
<dbReference type="PROSITE" id="PS00210">
    <property type="entry name" value="HEMOCYANIN_2"/>
    <property type="match status" value="1"/>
</dbReference>